<keyword evidence="3" id="KW-0378">Hydrolase</keyword>
<protein>
    <submittedName>
        <fullName evidence="7 8">Peptidase</fullName>
    </submittedName>
</protein>
<evidence type="ECO:0000313" key="7">
    <source>
        <dbReference type="EMBL" id="KOX94757.1"/>
    </source>
</evidence>
<dbReference type="EMBL" id="LIUF01000001">
    <property type="protein sequence ID" value="KOX94757.1"/>
    <property type="molecule type" value="Genomic_DNA"/>
</dbReference>
<evidence type="ECO:0000313" key="9">
    <source>
        <dbReference type="Proteomes" id="UP000037729"/>
    </source>
</evidence>
<evidence type="ECO:0000313" key="8">
    <source>
        <dbReference type="EMBL" id="NLV07712.1"/>
    </source>
</evidence>
<dbReference type="GO" id="GO:0006508">
    <property type="term" value="P:proteolysis"/>
    <property type="evidence" value="ECO:0007669"/>
    <property type="project" value="UniProtKB-KW"/>
</dbReference>
<comment type="caution">
    <text evidence="7">The sequence shown here is derived from an EMBL/GenBank/DDBJ whole genome shotgun (WGS) entry which is preliminary data.</text>
</comment>
<dbReference type="OrthoDB" id="27099at2157"/>
<dbReference type="PANTHER" id="PTHR42987:SF4">
    <property type="entry name" value="PROTEASE SOHB-RELATED"/>
    <property type="match status" value="1"/>
</dbReference>
<dbReference type="Gene3D" id="3.90.226.10">
    <property type="entry name" value="2-enoyl-CoA Hydratase, Chain A, domain 1"/>
    <property type="match status" value="1"/>
</dbReference>
<dbReference type="Proteomes" id="UP000610611">
    <property type="component" value="Unassembled WGS sequence"/>
</dbReference>
<accession>A0A0M9AM03</accession>
<evidence type="ECO:0000256" key="1">
    <source>
        <dbReference type="ARBA" id="ARBA00008683"/>
    </source>
</evidence>
<dbReference type="EMBL" id="WOWB01000001">
    <property type="protein sequence ID" value="NLV07712.1"/>
    <property type="molecule type" value="Genomic_DNA"/>
</dbReference>
<feature type="domain" description="Peptidase S49" evidence="6">
    <location>
        <begin position="101"/>
        <end position="146"/>
    </location>
</feature>
<keyword evidence="5" id="KW-0812">Transmembrane</keyword>
<feature type="transmembrane region" description="Helical" evidence="5">
    <location>
        <begin position="12"/>
        <end position="35"/>
    </location>
</feature>
<dbReference type="InterPro" id="IPR002142">
    <property type="entry name" value="Peptidase_S49"/>
</dbReference>
<dbReference type="Pfam" id="PF01343">
    <property type="entry name" value="Peptidase_S49"/>
    <property type="match status" value="1"/>
</dbReference>
<reference evidence="7 9" key="1">
    <citation type="submission" date="2015-08" db="EMBL/GenBank/DDBJ databases">
        <title>Genomes of Isolates from Cabo Rojo, PR.</title>
        <authorList>
            <person name="Sanchez-Nieves R.L."/>
            <person name="Montalvo-Rodriguez R."/>
        </authorList>
    </citation>
    <scope>NUCLEOTIDE SEQUENCE [LARGE SCALE GENOMIC DNA]</scope>
    <source>
        <strain evidence="7 9">SL3</strain>
    </source>
</reference>
<keyword evidence="9" id="KW-1185">Reference proteome</keyword>
<dbReference type="PATRIC" id="fig|1705562.3.peg.1455"/>
<dbReference type="Proteomes" id="UP000037729">
    <property type="component" value="Unassembled WGS sequence"/>
</dbReference>
<dbReference type="CDD" id="cd07023">
    <property type="entry name" value="S49_Sppa_N_C"/>
    <property type="match status" value="1"/>
</dbReference>
<dbReference type="InterPro" id="IPR029045">
    <property type="entry name" value="ClpP/crotonase-like_dom_sf"/>
</dbReference>
<dbReference type="GO" id="GO:0008236">
    <property type="term" value="F:serine-type peptidase activity"/>
    <property type="evidence" value="ECO:0007669"/>
    <property type="project" value="UniProtKB-KW"/>
</dbReference>
<evidence type="ECO:0000256" key="5">
    <source>
        <dbReference type="SAM" id="Phobius"/>
    </source>
</evidence>
<reference evidence="8" key="2">
    <citation type="submission" date="2019-12" db="EMBL/GenBank/DDBJ databases">
        <title>The whole-genome sequencing of Haloarcula japonica strain pws8.</title>
        <authorList>
            <person name="Verma D.K."/>
            <person name="Gopal K."/>
            <person name="Prasad E.S."/>
        </authorList>
    </citation>
    <scope>NUCLEOTIDE SEQUENCE</scope>
    <source>
        <strain evidence="8">Pws8</strain>
    </source>
</reference>
<evidence type="ECO:0000256" key="2">
    <source>
        <dbReference type="ARBA" id="ARBA00022670"/>
    </source>
</evidence>
<organism evidence="7 9">
    <name type="scientific">Haloarcula rubripromontorii</name>
    <dbReference type="NCBI Taxonomy" id="1705562"/>
    <lineage>
        <taxon>Archaea</taxon>
        <taxon>Methanobacteriati</taxon>
        <taxon>Methanobacteriota</taxon>
        <taxon>Stenosarchaea group</taxon>
        <taxon>Halobacteria</taxon>
        <taxon>Halobacteriales</taxon>
        <taxon>Haloarculaceae</taxon>
        <taxon>Haloarcula</taxon>
    </lineage>
</organism>
<evidence type="ECO:0000256" key="3">
    <source>
        <dbReference type="ARBA" id="ARBA00022801"/>
    </source>
</evidence>
<evidence type="ECO:0000259" key="6">
    <source>
        <dbReference type="Pfam" id="PF01343"/>
    </source>
</evidence>
<dbReference type="PANTHER" id="PTHR42987">
    <property type="entry name" value="PEPTIDASE S49"/>
    <property type="match status" value="1"/>
</dbReference>
<dbReference type="RefSeq" id="WP_053966522.1">
    <property type="nucleotide sequence ID" value="NZ_JAWJXX010000019.1"/>
</dbReference>
<proteinExistence type="inferred from homology"/>
<dbReference type="SUPFAM" id="SSF52096">
    <property type="entry name" value="ClpP/crotonase"/>
    <property type="match status" value="1"/>
</dbReference>
<gene>
    <name evidence="7" type="ORF">AMS69_02535</name>
    <name evidence="8" type="ORF">GOC83_16375</name>
</gene>
<keyword evidence="5" id="KW-0472">Membrane</keyword>
<evidence type="ECO:0000256" key="4">
    <source>
        <dbReference type="ARBA" id="ARBA00022825"/>
    </source>
</evidence>
<keyword evidence="2" id="KW-0645">Protease</keyword>
<name>A0A0M9AM03_9EURY</name>
<sequence>MNNPIDRRVATALQSYTVLAVIAILIGAAVVPYAASVAEGDEQYVAVVNIDETISSSSSQDTVQQLRELRSNESVEAVVLRISSPGGSAASSESMYLAVKRLAAEKPVYTSVDQYAASGAYYTAVPSDRIYVTPASLVGHVGVIGTAPSDGLSPAATTGPDKAHRGMTRDQYYASLESMKRAFVGAVMTERGDRLNVSRETVAEASAYQGGRAVQTGYADEVGGLEAAIAGAADAAGLSEYQVVYHNPADPQGLFLLTGGSDAGGNATVAAKGAPYTFQGVDTVHFLMIYGTPENQQVVYNSTAQGGA</sequence>
<dbReference type="InterPro" id="IPR047272">
    <property type="entry name" value="S49_SppA_C"/>
</dbReference>
<keyword evidence="4" id="KW-0720">Serine protease</keyword>
<keyword evidence="5" id="KW-1133">Transmembrane helix</keyword>
<dbReference type="AlphaFoldDB" id="A0A0M9AM03"/>
<dbReference type="STRING" id="1705562.AMS69_02535"/>
<comment type="similarity">
    <text evidence="1">Belongs to the peptidase S49 family.</text>
</comment>